<organism evidence="14 15">
    <name type="scientific">Woeseia oceani</name>
    <dbReference type="NCBI Taxonomy" id="1548547"/>
    <lineage>
        <taxon>Bacteria</taxon>
        <taxon>Pseudomonadati</taxon>
        <taxon>Pseudomonadota</taxon>
        <taxon>Gammaproteobacteria</taxon>
        <taxon>Woeseiales</taxon>
        <taxon>Woeseiaceae</taxon>
        <taxon>Woeseia</taxon>
    </lineage>
</organism>
<dbReference type="InterPro" id="IPR000531">
    <property type="entry name" value="Beta-barrel_TonB"/>
</dbReference>
<evidence type="ECO:0000256" key="8">
    <source>
        <dbReference type="ARBA" id="ARBA00023136"/>
    </source>
</evidence>
<dbReference type="Pfam" id="PF07715">
    <property type="entry name" value="Plug"/>
    <property type="match status" value="1"/>
</dbReference>
<dbReference type="InterPro" id="IPR039426">
    <property type="entry name" value="TonB-dep_rcpt-like"/>
</dbReference>
<proteinExistence type="inferred from homology"/>
<dbReference type="SUPFAM" id="SSF56935">
    <property type="entry name" value="Porins"/>
    <property type="match status" value="1"/>
</dbReference>
<keyword evidence="3 10" id="KW-1134">Transmembrane beta strand</keyword>
<keyword evidence="7 11" id="KW-0798">TonB box</keyword>
<evidence type="ECO:0000256" key="9">
    <source>
        <dbReference type="ARBA" id="ARBA00023237"/>
    </source>
</evidence>
<dbReference type="STRING" id="1548547.BA177_01440"/>
<dbReference type="Proteomes" id="UP000092695">
    <property type="component" value="Chromosome"/>
</dbReference>
<sequence length="906" mass="96778">MLLFTLAAALADDAALDTSTVRFNIPAQTVPAALGEFARQAKVQLFFISDGFENVRANAVFGTYTRQQALNLLLEGTGLRASLTPDSDVEVRPVTSSMNSTTGEGTLLVAANLPAEDEPVQPQRVGGHGDKASGADAGRGKHGRKLEEIVVTGTHIRGVDNVGASSITFSREELDATGYTTVGEVFESLPQNLDEINLDGAFADGASAVASANSQLASGISLRGLGPGSTLVLLNGKRRPGSVRGRAVDVASIPFSMVERIEIVTGGRSAIYGSDAVAGVANIITRTSFDSAETQVSYGAASEGAEQFNFSQTFGRNFSKGGFVLGYDYRDSGALDATDAGLVHAPSPLGITPLPGLFRIRVPSEQHVGLFSGHYKLSDKTELYTDAHYSADQNKGGILYDFVGLFDSGGTFATDSKQYSAVTGVRSDIGRNWQIDVSALHGVVDNSTARNDVFAPAGTYRTLDLEPLLVLDQETQLSSLSVIADGPLGEIRGRTVSGAIGVDFRKESLAGTSTDLIIGLSEAEEDLDRDVASVFAEINLPLATGNGHDLEISLAARYDDYSDFGDTFNPQLGIEWQPADGLTLRGSYSRAFRAPDLSILSGTVTSRVRTVDDPLAPGTTVALFSLQGGNPDLQPEEADTYTVGFDWAMAGNSGLSLSWFSIEYENRIDRALANDLSALQEEAVLGSLLDRNPTPDDVAWLLDSATRFINSTAVAFDPTVDDPFVTFSNIATFDGRANNIGLEKVTGLDFQATTAIESEAADWEFGLTGTYYFDYTRNVTALSPEIDQLNRPGRPVDLKLRGQIGWKREAWNVNAYVNYTDSYIDTVAATPTKIDSWTTVDLTVSFDASSLADDGFFEGLVASFRVSNALDEDPPEFLSNIVGLAYDGVNASPLGRFLSLRLSKRW</sequence>
<evidence type="ECO:0000256" key="6">
    <source>
        <dbReference type="ARBA" id="ARBA00023004"/>
    </source>
</evidence>
<protein>
    <recommendedName>
        <fullName evidence="13">Secretin/TonB short N-terminal domain-containing protein</fullName>
    </recommendedName>
</protein>
<evidence type="ECO:0000256" key="11">
    <source>
        <dbReference type="RuleBase" id="RU003357"/>
    </source>
</evidence>
<keyword evidence="5 10" id="KW-0812">Transmembrane</keyword>
<keyword evidence="8 10" id="KW-0472">Membrane</keyword>
<dbReference type="SMART" id="SM00965">
    <property type="entry name" value="STN"/>
    <property type="match status" value="1"/>
</dbReference>
<dbReference type="EMBL" id="CP016268">
    <property type="protein sequence ID" value="ANO50061.1"/>
    <property type="molecule type" value="Genomic_DNA"/>
</dbReference>
<dbReference type="InterPro" id="IPR037066">
    <property type="entry name" value="Plug_dom_sf"/>
</dbReference>
<keyword evidence="9 10" id="KW-0998">Cell outer membrane</keyword>
<dbReference type="PROSITE" id="PS52016">
    <property type="entry name" value="TONB_DEPENDENT_REC_3"/>
    <property type="match status" value="1"/>
</dbReference>
<evidence type="ECO:0000256" key="5">
    <source>
        <dbReference type="ARBA" id="ARBA00022692"/>
    </source>
</evidence>
<dbReference type="PANTHER" id="PTHR47234:SF2">
    <property type="entry name" value="TONB-DEPENDENT RECEPTOR"/>
    <property type="match status" value="1"/>
</dbReference>
<keyword evidence="2 10" id="KW-0813">Transport</keyword>
<dbReference type="GO" id="GO:0006826">
    <property type="term" value="P:iron ion transport"/>
    <property type="evidence" value="ECO:0007669"/>
    <property type="project" value="UniProtKB-KW"/>
</dbReference>
<keyword evidence="4" id="KW-0406">Ion transport</keyword>
<evidence type="ECO:0000256" key="4">
    <source>
        <dbReference type="ARBA" id="ARBA00022496"/>
    </source>
</evidence>
<dbReference type="PANTHER" id="PTHR47234">
    <property type="match status" value="1"/>
</dbReference>
<dbReference type="AlphaFoldDB" id="A0A193LCA2"/>
<evidence type="ECO:0000256" key="12">
    <source>
        <dbReference type="SAM" id="MobiDB-lite"/>
    </source>
</evidence>
<keyword evidence="4" id="KW-0410">Iron transport</keyword>
<dbReference type="Gene3D" id="3.55.50.30">
    <property type="match status" value="1"/>
</dbReference>
<dbReference type="InterPro" id="IPR012910">
    <property type="entry name" value="Plug_dom"/>
</dbReference>
<evidence type="ECO:0000313" key="15">
    <source>
        <dbReference type="Proteomes" id="UP000092695"/>
    </source>
</evidence>
<dbReference type="GO" id="GO:0009279">
    <property type="term" value="C:cell outer membrane"/>
    <property type="evidence" value="ECO:0007669"/>
    <property type="project" value="UniProtKB-SubCell"/>
</dbReference>
<evidence type="ECO:0000256" key="2">
    <source>
        <dbReference type="ARBA" id="ARBA00022448"/>
    </source>
</evidence>
<accession>A0A193LCA2</accession>
<dbReference type="InterPro" id="IPR011662">
    <property type="entry name" value="Secretin/TonB_short_N"/>
</dbReference>
<evidence type="ECO:0000259" key="13">
    <source>
        <dbReference type="SMART" id="SM00965"/>
    </source>
</evidence>
<dbReference type="InterPro" id="IPR036942">
    <property type="entry name" value="Beta-barrel_TonB_sf"/>
</dbReference>
<evidence type="ECO:0000256" key="7">
    <source>
        <dbReference type="ARBA" id="ARBA00023077"/>
    </source>
</evidence>
<feature type="region of interest" description="Disordered" evidence="12">
    <location>
        <begin position="119"/>
        <end position="143"/>
    </location>
</feature>
<dbReference type="Gene3D" id="2.170.130.10">
    <property type="entry name" value="TonB-dependent receptor, plug domain"/>
    <property type="match status" value="1"/>
</dbReference>
<evidence type="ECO:0000313" key="14">
    <source>
        <dbReference type="EMBL" id="ANO50061.1"/>
    </source>
</evidence>
<evidence type="ECO:0000256" key="3">
    <source>
        <dbReference type="ARBA" id="ARBA00022452"/>
    </source>
</evidence>
<dbReference type="KEGG" id="woc:BA177_01440"/>
<comment type="subcellular location">
    <subcellularLocation>
        <location evidence="1 10">Cell outer membrane</location>
        <topology evidence="1 10">Multi-pass membrane protein</topology>
    </subcellularLocation>
</comment>
<keyword evidence="15" id="KW-1185">Reference proteome</keyword>
<reference evidence="14 15" key="1">
    <citation type="submission" date="2016-06" db="EMBL/GenBank/DDBJ databases">
        <title>Complete genome sequence of a deep-branching marine Gamma Proteobacterium Woeseia oceani type strain XK5.</title>
        <authorList>
            <person name="Mu D."/>
            <person name="Du Z."/>
        </authorList>
    </citation>
    <scope>NUCLEOTIDE SEQUENCE [LARGE SCALE GENOMIC DNA]</scope>
    <source>
        <strain evidence="14 15">XK5</strain>
    </source>
</reference>
<evidence type="ECO:0000256" key="10">
    <source>
        <dbReference type="PROSITE-ProRule" id="PRU01360"/>
    </source>
</evidence>
<dbReference type="Pfam" id="PF00593">
    <property type="entry name" value="TonB_dep_Rec_b-barrel"/>
    <property type="match status" value="1"/>
</dbReference>
<gene>
    <name evidence="14" type="ORF">BA177_01440</name>
</gene>
<dbReference type="CDD" id="cd01347">
    <property type="entry name" value="ligand_gated_channel"/>
    <property type="match status" value="1"/>
</dbReference>
<evidence type="ECO:0000256" key="1">
    <source>
        <dbReference type="ARBA" id="ARBA00004571"/>
    </source>
</evidence>
<keyword evidence="6" id="KW-0408">Iron</keyword>
<feature type="domain" description="Secretin/TonB short N-terminal" evidence="13">
    <location>
        <begin position="43"/>
        <end position="94"/>
    </location>
</feature>
<comment type="similarity">
    <text evidence="10 11">Belongs to the TonB-dependent receptor family.</text>
</comment>
<name>A0A193LCA2_9GAMM</name>
<dbReference type="Gene3D" id="2.40.170.20">
    <property type="entry name" value="TonB-dependent receptor, beta-barrel domain"/>
    <property type="match status" value="1"/>
</dbReference>